<feature type="domain" description="SH3" evidence="4">
    <location>
        <begin position="70"/>
        <end position="130"/>
    </location>
</feature>
<dbReference type="GeneTree" id="ENSGT00940000155694"/>
<reference evidence="5" key="1">
    <citation type="submission" date="2025-08" db="UniProtKB">
        <authorList>
            <consortium name="Ensembl"/>
        </authorList>
    </citation>
    <scope>IDENTIFICATION</scope>
</reference>
<name>S4RQ25_PETMA</name>
<dbReference type="OMA" id="QAHITHT"/>
<dbReference type="Pfam" id="PF00018">
    <property type="entry name" value="SH3_1"/>
    <property type="match status" value="2"/>
</dbReference>
<feature type="region of interest" description="Disordered" evidence="3">
    <location>
        <begin position="52"/>
        <end position="71"/>
    </location>
</feature>
<reference evidence="5" key="2">
    <citation type="submission" date="2025-09" db="UniProtKB">
        <authorList>
            <consortium name="Ensembl"/>
        </authorList>
    </citation>
    <scope>IDENTIFICATION</scope>
</reference>
<dbReference type="InterPro" id="IPR001452">
    <property type="entry name" value="SH3_domain"/>
</dbReference>
<evidence type="ECO:0000256" key="2">
    <source>
        <dbReference type="PROSITE-ProRule" id="PRU00192"/>
    </source>
</evidence>
<dbReference type="Gene3D" id="2.30.30.40">
    <property type="entry name" value="SH3 Domains"/>
    <property type="match status" value="2"/>
</dbReference>
<dbReference type="STRING" id="7757.ENSPMAP00000007311"/>
<dbReference type="PANTHER" id="PTHR14167">
    <property type="entry name" value="SH3 DOMAIN-CONTAINING"/>
    <property type="match status" value="1"/>
</dbReference>
<dbReference type="PROSITE" id="PS50002">
    <property type="entry name" value="SH3"/>
    <property type="match status" value="2"/>
</dbReference>
<keyword evidence="1 2" id="KW-0728">SH3 domain</keyword>
<dbReference type="SMART" id="SM00326">
    <property type="entry name" value="SH3"/>
    <property type="match status" value="2"/>
</dbReference>
<dbReference type="HOGENOM" id="CLU_1307408_0_0_1"/>
<dbReference type="AlphaFoldDB" id="S4RQ25"/>
<dbReference type="SUPFAM" id="SSF50044">
    <property type="entry name" value="SH3-domain"/>
    <property type="match status" value="2"/>
</dbReference>
<proteinExistence type="predicted"/>
<evidence type="ECO:0000256" key="1">
    <source>
        <dbReference type="ARBA" id="ARBA00022443"/>
    </source>
</evidence>
<dbReference type="InterPro" id="IPR050384">
    <property type="entry name" value="Endophilin_SH3RF"/>
</dbReference>
<evidence type="ECO:0000313" key="5">
    <source>
        <dbReference type="Ensembl" id="ENSPMAP00000007311.1"/>
    </source>
</evidence>
<accession>S4RQ25</accession>
<dbReference type="CDD" id="cd00174">
    <property type="entry name" value="SH3"/>
    <property type="match status" value="1"/>
</dbReference>
<feature type="domain" description="SH3" evidence="4">
    <location>
        <begin position="148"/>
        <end position="209"/>
    </location>
</feature>
<sequence length="211" mass="22894">MPPRPGPGHPLYNSYMPYEVLPLVAEQDGVWLECRRGNRVGRVRRSLVNIVTPLDDDGGDDGRGSAPGGTNSPCAEVLYDFTAEEPGELSLAVGDTVHMLGREPGGEWLRGELRGKTGIFPACYVRVLVCSPIYSHGSSTCVCMCVCASGPRCLVRFTFEPGQEDELALEEGTVVALCARDPGGEWARGRLRDGREGLFPLDFVEILEDLP</sequence>
<dbReference type="PANTHER" id="PTHR14167:SF48">
    <property type="entry name" value="SH3 DOMAIN-CONTAINING PROTEIN 19"/>
    <property type="match status" value="1"/>
</dbReference>
<protein>
    <recommendedName>
        <fullName evidence="4">SH3 domain-containing protein</fullName>
    </recommendedName>
</protein>
<evidence type="ECO:0000259" key="4">
    <source>
        <dbReference type="PROSITE" id="PS50002"/>
    </source>
</evidence>
<organism evidence="5">
    <name type="scientific">Petromyzon marinus</name>
    <name type="common">Sea lamprey</name>
    <dbReference type="NCBI Taxonomy" id="7757"/>
    <lineage>
        <taxon>Eukaryota</taxon>
        <taxon>Metazoa</taxon>
        <taxon>Chordata</taxon>
        <taxon>Craniata</taxon>
        <taxon>Vertebrata</taxon>
        <taxon>Cyclostomata</taxon>
        <taxon>Hyperoartia</taxon>
        <taxon>Petromyzontiformes</taxon>
        <taxon>Petromyzontidae</taxon>
        <taxon>Petromyzon</taxon>
    </lineage>
</organism>
<evidence type="ECO:0000256" key="3">
    <source>
        <dbReference type="SAM" id="MobiDB-lite"/>
    </source>
</evidence>
<dbReference type="InterPro" id="IPR036028">
    <property type="entry name" value="SH3-like_dom_sf"/>
</dbReference>
<dbReference type="Ensembl" id="ENSPMAT00000007343.1">
    <property type="protein sequence ID" value="ENSPMAP00000007311.1"/>
    <property type="gene ID" value="ENSPMAG00000006634.1"/>
</dbReference>